<evidence type="ECO:0000256" key="6">
    <source>
        <dbReference type="ARBA" id="ARBA00030406"/>
    </source>
</evidence>
<dbReference type="PANTHER" id="PTHR13295:SF4">
    <property type="entry name" value="GLUTAMATE--CYSTEINE LIGASE REGULATORY SUBUNIT"/>
    <property type="match status" value="1"/>
</dbReference>
<evidence type="ECO:0000256" key="8">
    <source>
        <dbReference type="ARBA" id="ARBA00031732"/>
    </source>
</evidence>
<accession>A0AAV9XCK3</accession>
<dbReference type="GO" id="GO:0030234">
    <property type="term" value="F:enzyme regulator activity"/>
    <property type="evidence" value="ECO:0007669"/>
    <property type="project" value="TreeGrafter"/>
</dbReference>
<comment type="similarity">
    <text evidence="2">Belongs to the aldo/keto reductase family. Glutamate--cysteine ligase light chain subfamily.</text>
</comment>
<reference evidence="11 12" key="1">
    <citation type="submission" date="2019-10" db="EMBL/GenBank/DDBJ databases">
        <authorList>
            <person name="Palmer J.M."/>
        </authorList>
    </citation>
    <scope>NUCLEOTIDE SEQUENCE [LARGE SCALE GENOMIC DNA]</scope>
    <source>
        <strain evidence="11 12">TWF694</strain>
    </source>
</reference>
<comment type="pathway">
    <text evidence="1">Sulfur metabolism; glutathione biosynthesis; glutathione from L-cysteine and L-glutamate: step 1/2.</text>
</comment>
<dbReference type="SUPFAM" id="SSF51430">
    <property type="entry name" value="NAD(P)-linked oxidoreductase"/>
    <property type="match status" value="1"/>
</dbReference>
<evidence type="ECO:0000256" key="7">
    <source>
        <dbReference type="ARBA" id="ARBA00031154"/>
    </source>
</evidence>
<sequence>MTPVPSTAVFSTGNIITTGRTIATLEKSNQELINSLRQNLKEAPEPRRNQKIDSLSSPTAQAGIAPWVQQKNGYLYIPGPTEPAGLSEERSEYDITVKLFYLPGVPVSDRCNHTRAALDYVLEELHVTSIDLLIVSFPNISFDAEDLSLNKEPSDEEVDEWIQTYRTLESLHSSGKIMRIGLAEFGVPRLSKILPNTRIKPSVDQINVRDCCVVPKPLIHFAKEHKIELLTHNDCTNILPSSSLQHLFQEDSTPFANFGRIDPQWVIKYTAVIQDRGVVENKGYFANIKIELE</sequence>
<dbReference type="InterPro" id="IPR036812">
    <property type="entry name" value="NAD(P)_OxRdtase_dom_sf"/>
</dbReference>
<evidence type="ECO:0000256" key="1">
    <source>
        <dbReference type="ARBA" id="ARBA00005006"/>
    </source>
</evidence>
<name>A0AAV9XCK3_9PEZI</name>
<keyword evidence="12" id="KW-1185">Reference proteome</keyword>
<dbReference type="Pfam" id="PF00248">
    <property type="entry name" value="Aldo_ket_red"/>
    <property type="match status" value="1"/>
</dbReference>
<evidence type="ECO:0000256" key="3">
    <source>
        <dbReference type="ARBA" id="ARBA00011532"/>
    </source>
</evidence>
<dbReference type="GO" id="GO:0035226">
    <property type="term" value="F:glutamate-cysteine ligase catalytic subunit binding"/>
    <property type="evidence" value="ECO:0007669"/>
    <property type="project" value="InterPro"/>
</dbReference>
<comment type="subunit">
    <text evidence="3">Heterodimer of a catalytic heavy chain and a regulatory light chain.</text>
</comment>
<proteinExistence type="inferred from homology"/>
<dbReference type="Gene3D" id="3.20.20.100">
    <property type="entry name" value="NADP-dependent oxidoreductase domain"/>
    <property type="match status" value="1"/>
</dbReference>
<evidence type="ECO:0000313" key="12">
    <source>
        <dbReference type="Proteomes" id="UP001365542"/>
    </source>
</evidence>
<evidence type="ECO:0000256" key="5">
    <source>
        <dbReference type="ARBA" id="ARBA00023002"/>
    </source>
</evidence>
<evidence type="ECO:0000256" key="4">
    <source>
        <dbReference type="ARBA" id="ARBA00022684"/>
    </source>
</evidence>
<gene>
    <name evidence="11" type="ORF">TWF694_009984</name>
</gene>
<dbReference type="PANTHER" id="PTHR13295">
    <property type="entry name" value="GLUTAMATE CYSTEINE LIGASE REGULATORY SUBUNIT"/>
    <property type="match status" value="1"/>
</dbReference>
<comment type="caution">
    <text evidence="11">The sequence shown here is derived from an EMBL/GenBank/DDBJ whole genome shotgun (WGS) entry which is preliminary data.</text>
</comment>
<evidence type="ECO:0000259" key="10">
    <source>
        <dbReference type="Pfam" id="PF00248"/>
    </source>
</evidence>
<dbReference type="InterPro" id="IPR032963">
    <property type="entry name" value="Gclm"/>
</dbReference>
<dbReference type="GO" id="GO:0016491">
    <property type="term" value="F:oxidoreductase activity"/>
    <property type="evidence" value="ECO:0007669"/>
    <property type="project" value="UniProtKB-KW"/>
</dbReference>
<dbReference type="GO" id="GO:0006750">
    <property type="term" value="P:glutathione biosynthetic process"/>
    <property type="evidence" value="ECO:0007669"/>
    <property type="project" value="UniProtKB-KW"/>
</dbReference>
<dbReference type="GO" id="GO:0017109">
    <property type="term" value="C:glutamate-cysteine ligase complex"/>
    <property type="evidence" value="ECO:0007669"/>
    <property type="project" value="TreeGrafter"/>
</dbReference>
<dbReference type="EMBL" id="JAVHJO010000006">
    <property type="protein sequence ID" value="KAK6539792.1"/>
    <property type="molecule type" value="Genomic_DNA"/>
</dbReference>
<dbReference type="InterPro" id="IPR023210">
    <property type="entry name" value="NADP_OxRdtase_dom"/>
</dbReference>
<dbReference type="AlphaFoldDB" id="A0AAV9XCK3"/>
<evidence type="ECO:0000313" key="11">
    <source>
        <dbReference type="EMBL" id="KAK6539792.1"/>
    </source>
</evidence>
<evidence type="ECO:0000256" key="2">
    <source>
        <dbReference type="ARBA" id="ARBA00008612"/>
    </source>
</evidence>
<dbReference type="Proteomes" id="UP001365542">
    <property type="component" value="Unassembled WGS sequence"/>
</dbReference>
<keyword evidence="4" id="KW-0317">Glutathione biosynthesis</keyword>
<keyword evidence="5" id="KW-0560">Oxidoreductase</keyword>
<protein>
    <recommendedName>
        <fullName evidence="8">GCS light chain</fullName>
    </recommendedName>
    <alternativeName>
        <fullName evidence="6">Gamma-ECS regulatory subunit</fullName>
    </alternativeName>
    <alternativeName>
        <fullName evidence="9">Gamma-glutamylcysteine synthetase regulatory subunit</fullName>
    </alternativeName>
    <alternativeName>
        <fullName evidence="7">Glutamate--cysteine ligase modifier subunit</fullName>
    </alternativeName>
</protein>
<evidence type="ECO:0000256" key="9">
    <source>
        <dbReference type="ARBA" id="ARBA00032926"/>
    </source>
</evidence>
<feature type="domain" description="NADP-dependent oxidoreductase" evidence="10">
    <location>
        <begin position="88"/>
        <end position="230"/>
    </location>
</feature>
<organism evidence="11 12">
    <name type="scientific">Orbilia ellipsospora</name>
    <dbReference type="NCBI Taxonomy" id="2528407"/>
    <lineage>
        <taxon>Eukaryota</taxon>
        <taxon>Fungi</taxon>
        <taxon>Dikarya</taxon>
        <taxon>Ascomycota</taxon>
        <taxon>Pezizomycotina</taxon>
        <taxon>Orbiliomycetes</taxon>
        <taxon>Orbiliales</taxon>
        <taxon>Orbiliaceae</taxon>
        <taxon>Orbilia</taxon>
    </lineage>
</organism>